<evidence type="ECO:0000313" key="1">
    <source>
        <dbReference type="EMBL" id="MFJ1270012.1"/>
    </source>
</evidence>
<reference evidence="1 2" key="1">
    <citation type="submission" date="2024-08" db="EMBL/GenBank/DDBJ databases">
        <title>Draft Genome Sequence of Legionella lytica strain DSB2004, Isolated From a Fire Sprinkler System.</title>
        <authorList>
            <person name="Everhart A.D."/>
            <person name="Kidane D.T."/>
            <person name="Farone A.L."/>
            <person name="Farone M.B."/>
        </authorList>
    </citation>
    <scope>NUCLEOTIDE SEQUENCE [LARGE SCALE GENOMIC DNA]</scope>
    <source>
        <strain evidence="1 2">DSB2004</strain>
    </source>
</reference>
<dbReference type="EMBL" id="JBGORX010000011">
    <property type="protein sequence ID" value="MFJ1270012.1"/>
    <property type="molecule type" value="Genomic_DNA"/>
</dbReference>
<keyword evidence="2" id="KW-1185">Reference proteome</keyword>
<evidence type="ECO:0008006" key="3">
    <source>
        <dbReference type="Google" id="ProtNLM"/>
    </source>
</evidence>
<accession>A0ABW8DBA4</accession>
<comment type="caution">
    <text evidence="1">The sequence shown here is derived from an EMBL/GenBank/DDBJ whole genome shotgun (WGS) entry which is preliminary data.</text>
</comment>
<name>A0ABW8DBA4_9GAMM</name>
<sequence>MEFGNLEMNKASILKAASKSGFNLEFNTKKIFSEKGLKTEINQLYIYNDTPIEIDVVASCQTPKMYFVVKCKGSESTSCLILVKDAVSNGKMIIARSNFLDSKARLVGFNSTNPIPSSFTGDFYRNNSNDLIKLSKNDQENNFYKAQQQIKDAILSFYQCIEDNAEDFYYMVPLIVTNSQIWAVDYNNDEPECSKYKWFLQKIKLDSRFKLSANNIPSTSLLIPIVNINYLEEFVTLALRLKADPGQLFPFDIEGIEE</sequence>
<protein>
    <recommendedName>
        <fullName evidence="3">Restriction endonuclease type IV Mrr domain-containing protein</fullName>
    </recommendedName>
</protein>
<evidence type="ECO:0000313" key="2">
    <source>
        <dbReference type="Proteomes" id="UP001615550"/>
    </source>
</evidence>
<dbReference type="RefSeq" id="WP_400188824.1">
    <property type="nucleotide sequence ID" value="NZ_JBGORX010000011.1"/>
</dbReference>
<gene>
    <name evidence="1" type="ORF">ACD661_15745</name>
</gene>
<dbReference type="Proteomes" id="UP001615550">
    <property type="component" value="Unassembled WGS sequence"/>
</dbReference>
<proteinExistence type="predicted"/>
<organism evidence="1 2">
    <name type="scientific">Legionella lytica</name>
    <dbReference type="NCBI Taxonomy" id="96232"/>
    <lineage>
        <taxon>Bacteria</taxon>
        <taxon>Pseudomonadati</taxon>
        <taxon>Pseudomonadota</taxon>
        <taxon>Gammaproteobacteria</taxon>
        <taxon>Legionellales</taxon>
        <taxon>Legionellaceae</taxon>
        <taxon>Legionella</taxon>
    </lineage>
</organism>